<comment type="caution">
    <text evidence="2">The sequence shown here is derived from an EMBL/GenBank/DDBJ whole genome shotgun (WGS) entry which is preliminary data.</text>
</comment>
<gene>
    <name evidence="2" type="ORF">GCM10022236_14520</name>
</gene>
<reference evidence="3" key="1">
    <citation type="journal article" date="2019" name="Int. J. Syst. Evol. Microbiol.">
        <title>The Global Catalogue of Microorganisms (GCM) 10K type strain sequencing project: providing services to taxonomists for standard genome sequencing and annotation.</title>
        <authorList>
            <consortium name="The Broad Institute Genomics Platform"/>
            <consortium name="The Broad Institute Genome Sequencing Center for Infectious Disease"/>
            <person name="Wu L."/>
            <person name="Ma J."/>
        </authorList>
    </citation>
    <scope>NUCLEOTIDE SEQUENCE [LARGE SCALE GENOMIC DNA]</scope>
    <source>
        <strain evidence="3">JCM 16929</strain>
    </source>
</reference>
<sequence length="158" mass="16907">MDLGEQSTDPVRQAGRFRGQVVVEPDQHLQLGESFLADVDPARGVGKGSGGVGDDVGVASVGLGRPGLQIGDPTHRQTREVGHLESEGTGHGDRQRADRVGLIDHDQHPSVFGQPTEQVPQPAFVLRQRRVEEPVALVVQGARVVCLLPTSRPQNASY</sequence>
<keyword evidence="3" id="KW-1185">Reference proteome</keyword>
<proteinExistence type="predicted"/>
<name>A0ABP6ZLS1_9ACTN</name>
<protein>
    <submittedName>
        <fullName evidence="2">Uncharacterized protein</fullName>
    </submittedName>
</protein>
<evidence type="ECO:0000313" key="3">
    <source>
        <dbReference type="Proteomes" id="UP001501490"/>
    </source>
</evidence>
<dbReference type="EMBL" id="BAABAB010000009">
    <property type="protein sequence ID" value="GAA3613694.1"/>
    <property type="molecule type" value="Genomic_DNA"/>
</dbReference>
<evidence type="ECO:0000256" key="1">
    <source>
        <dbReference type="SAM" id="MobiDB-lite"/>
    </source>
</evidence>
<feature type="region of interest" description="Disordered" evidence="1">
    <location>
        <begin position="46"/>
        <end position="77"/>
    </location>
</feature>
<organism evidence="2 3">
    <name type="scientific">Microlunatus ginsengisoli</name>
    <dbReference type="NCBI Taxonomy" id="363863"/>
    <lineage>
        <taxon>Bacteria</taxon>
        <taxon>Bacillati</taxon>
        <taxon>Actinomycetota</taxon>
        <taxon>Actinomycetes</taxon>
        <taxon>Propionibacteriales</taxon>
        <taxon>Propionibacteriaceae</taxon>
        <taxon>Microlunatus</taxon>
    </lineage>
</organism>
<evidence type="ECO:0000313" key="2">
    <source>
        <dbReference type="EMBL" id="GAA3613694.1"/>
    </source>
</evidence>
<dbReference type="Proteomes" id="UP001501490">
    <property type="component" value="Unassembled WGS sequence"/>
</dbReference>
<accession>A0ABP6ZLS1</accession>